<dbReference type="SMART" id="SM00304">
    <property type="entry name" value="HAMP"/>
    <property type="match status" value="2"/>
</dbReference>
<reference evidence="15 16" key="1">
    <citation type="submission" date="2015-12" db="EMBL/GenBank/DDBJ databases">
        <title>Genome sequence of Thalassospira lucentensis MCCC 1A02072.</title>
        <authorList>
            <person name="Lu L."/>
            <person name="Lai Q."/>
            <person name="Shao Z."/>
            <person name="Qian P."/>
        </authorList>
    </citation>
    <scope>NUCLEOTIDE SEQUENCE [LARGE SCALE GENOMIC DNA]</scope>
    <source>
        <strain evidence="15 16">MCCC 1A02072</strain>
    </source>
</reference>
<evidence type="ECO:0000256" key="4">
    <source>
        <dbReference type="ARBA" id="ARBA00022692"/>
    </source>
</evidence>
<feature type="coiled-coil region" evidence="10">
    <location>
        <begin position="257"/>
        <end position="284"/>
    </location>
</feature>
<dbReference type="InterPro" id="IPR004089">
    <property type="entry name" value="MCPsignal_dom"/>
</dbReference>
<keyword evidence="6 11" id="KW-0472">Membrane</keyword>
<keyword evidence="2" id="KW-1003">Cell membrane</keyword>
<feature type="domain" description="T-SNARE coiled-coil homology" evidence="13">
    <location>
        <begin position="459"/>
        <end position="521"/>
    </location>
</feature>
<evidence type="ECO:0000256" key="3">
    <source>
        <dbReference type="ARBA" id="ARBA00022519"/>
    </source>
</evidence>
<dbReference type="OrthoDB" id="7260004at2"/>
<dbReference type="InterPro" id="IPR000727">
    <property type="entry name" value="T_SNARE_dom"/>
</dbReference>
<keyword evidence="4 11" id="KW-0812">Transmembrane</keyword>
<evidence type="ECO:0000256" key="5">
    <source>
        <dbReference type="ARBA" id="ARBA00022989"/>
    </source>
</evidence>
<feature type="domain" description="Methyl-accepting transducer" evidence="12">
    <location>
        <begin position="307"/>
        <end position="529"/>
    </location>
</feature>
<dbReference type="InterPro" id="IPR003660">
    <property type="entry name" value="HAMP_dom"/>
</dbReference>
<dbReference type="GO" id="GO:0007165">
    <property type="term" value="P:signal transduction"/>
    <property type="evidence" value="ECO:0007669"/>
    <property type="project" value="UniProtKB-KW"/>
</dbReference>
<dbReference type="SMART" id="SM00283">
    <property type="entry name" value="MA"/>
    <property type="match status" value="1"/>
</dbReference>
<evidence type="ECO:0000313" key="16">
    <source>
        <dbReference type="Proteomes" id="UP000076335"/>
    </source>
</evidence>
<evidence type="ECO:0000256" key="2">
    <source>
        <dbReference type="ARBA" id="ARBA00022475"/>
    </source>
</evidence>
<feature type="domain" description="HAMP" evidence="14">
    <location>
        <begin position="213"/>
        <end position="266"/>
    </location>
</feature>
<dbReference type="PROSITE" id="PS50885">
    <property type="entry name" value="HAMP"/>
    <property type="match status" value="1"/>
</dbReference>
<evidence type="ECO:0000256" key="1">
    <source>
        <dbReference type="ARBA" id="ARBA00004429"/>
    </source>
</evidence>
<keyword evidence="3" id="KW-0997">Cell inner membrane</keyword>
<comment type="subcellular location">
    <subcellularLocation>
        <location evidence="1">Cell inner membrane</location>
        <topology evidence="1">Multi-pass membrane protein</topology>
    </subcellularLocation>
</comment>
<dbReference type="SUPFAM" id="SSF58104">
    <property type="entry name" value="Methyl-accepting chemotaxis protein (MCP) signaling domain"/>
    <property type="match status" value="1"/>
</dbReference>
<accession>A0A154L5W9</accession>
<proteinExistence type="inferred from homology"/>
<dbReference type="Pfam" id="PF00672">
    <property type="entry name" value="HAMP"/>
    <property type="match status" value="1"/>
</dbReference>
<comment type="similarity">
    <text evidence="8">Belongs to the methyl-accepting chemotaxis (MCP) protein family.</text>
</comment>
<feature type="transmembrane region" description="Helical" evidence="11">
    <location>
        <begin position="7"/>
        <end position="28"/>
    </location>
</feature>
<dbReference type="Gene3D" id="3.30.450.20">
    <property type="entry name" value="PAS domain"/>
    <property type="match status" value="1"/>
</dbReference>
<dbReference type="PANTHER" id="PTHR32089:SF112">
    <property type="entry name" value="LYSOZYME-LIKE PROTEIN-RELATED"/>
    <property type="match status" value="1"/>
</dbReference>
<evidence type="ECO:0000256" key="9">
    <source>
        <dbReference type="PROSITE-ProRule" id="PRU00284"/>
    </source>
</evidence>
<keyword evidence="10" id="KW-0175">Coiled coil</keyword>
<evidence type="ECO:0000313" key="15">
    <source>
        <dbReference type="EMBL" id="KZB64500.1"/>
    </source>
</evidence>
<dbReference type="SMART" id="SM01049">
    <property type="entry name" value="Cache_2"/>
    <property type="match status" value="1"/>
</dbReference>
<sequence length="566" mass="60676">MLQKIKIGYKIAGLSIVALLGLIVISTFELMSLRTTLLEDRKEKIRAITEYAVSQANDFQKQVKAGELDQQAAIDAFYKVVSAGKYDGDIGYFFALTKDNIMVMHGANPALVGKDFTSVQDPNGAYFIRDLVAAGSNPNGGFSSYHWPKPGEPKELTFEKISFAHPLPWGAILGTGVYIDDVDVAFWDSAIWVITLSLAIIALLMLTGFWIGRDITNGLRKLSERMTYIANGDLDGHIEGQDRGDEVGDMARTVVAFREQARENLQLQQRQKQMETEAEQKRRKDVLEMASSLENRVKGLIQSISASISDMKKATANMQSATEMNSKLSGAVATATAQTSGNVQTVSAATEQLTASSDEIAQQIARSADIANQANDEATRTNETVTGLADAAQKIGDVAKLIGDIAEQTNLLALNATIEAARAGDAGKGFAVVASEVKNLANQTAKATEEINQQITSVQNETGEAVDAIRRISETIAKVADSSTAIAAAVEEQHAAIGEIARNVEEAANGTREVSERIETVNDNAGKVSSGTTQLAQTAEKLVAEAVSLDQAVESFLAELRKNAAA</sequence>
<gene>
    <name evidence="15" type="ORF">AUP42_00915</name>
</gene>
<feature type="transmembrane region" description="Helical" evidence="11">
    <location>
        <begin position="190"/>
        <end position="211"/>
    </location>
</feature>
<comment type="caution">
    <text evidence="15">The sequence shown here is derived from an EMBL/GenBank/DDBJ whole genome shotgun (WGS) entry which is preliminary data.</text>
</comment>
<dbReference type="InterPro" id="IPR033480">
    <property type="entry name" value="sCache_2"/>
</dbReference>
<dbReference type="RefSeq" id="WP_062951762.1">
    <property type="nucleotide sequence ID" value="NZ_LPVY01000012.1"/>
</dbReference>
<evidence type="ECO:0000256" key="8">
    <source>
        <dbReference type="ARBA" id="ARBA00029447"/>
    </source>
</evidence>
<dbReference type="PANTHER" id="PTHR32089">
    <property type="entry name" value="METHYL-ACCEPTING CHEMOTAXIS PROTEIN MCPB"/>
    <property type="match status" value="1"/>
</dbReference>
<evidence type="ECO:0000256" key="10">
    <source>
        <dbReference type="SAM" id="Coils"/>
    </source>
</evidence>
<dbReference type="Proteomes" id="UP000076335">
    <property type="component" value="Unassembled WGS sequence"/>
</dbReference>
<dbReference type="AlphaFoldDB" id="A0A154L5W9"/>
<dbReference type="GO" id="GO:0005886">
    <property type="term" value="C:plasma membrane"/>
    <property type="evidence" value="ECO:0007669"/>
    <property type="project" value="UniProtKB-SubCell"/>
</dbReference>
<dbReference type="Pfam" id="PF00015">
    <property type="entry name" value="MCPsignal"/>
    <property type="match status" value="1"/>
</dbReference>
<evidence type="ECO:0000259" key="14">
    <source>
        <dbReference type="PROSITE" id="PS50885"/>
    </source>
</evidence>
<keyword evidence="5 11" id="KW-1133">Transmembrane helix</keyword>
<dbReference type="Gene3D" id="1.10.287.950">
    <property type="entry name" value="Methyl-accepting chemotaxis protein"/>
    <property type="match status" value="1"/>
</dbReference>
<evidence type="ECO:0000256" key="6">
    <source>
        <dbReference type="ARBA" id="ARBA00023136"/>
    </source>
</evidence>
<dbReference type="EMBL" id="LPVY01000012">
    <property type="protein sequence ID" value="KZB64500.1"/>
    <property type="molecule type" value="Genomic_DNA"/>
</dbReference>
<dbReference type="CDD" id="cd06225">
    <property type="entry name" value="HAMP"/>
    <property type="match status" value="1"/>
</dbReference>
<evidence type="ECO:0000256" key="11">
    <source>
        <dbReference type="SAM" id="Phobius"/>
    </source>
</evidence>
<organism evidence="15 16">
    <name type="scientific">Thalassospira lucentensis</name>
    <dbReference type="NCBI Taxonomy" id="168935"/>
    <lineage>
        <taxon>Bacteria</taxon>
        <taxon>Pseudomonadati</taxon>
        <taxon>Pseudomonadota</taxon>
        <taxon>Alphaproteobacteria</taxon>
        <taxon>Rhodospirillales</taxon>
        <taxon>Thalassospiraceae</taxon>
        <taxon>Thalassospira</taxon>
    </lineage>
</organism>
<evidence type="ECO:0000256" key="7">
    <source>
        <dbReference type="ARBA" id="ARBA00023224"/>
    </source>
</evidence>
<keyword evidence="7 9" id="KW-0807">Transducer</keyword>
<dbReference type="Pfam" id="PF17200">
    <property type="entry name" value="sCache_2"/>
    <property type="match status" value="1"/>
</dbReference>
<dbReference type="PROSITE" id="PS50192">
    <property type="entry name" value="T_SNARE"/>
    <property type="match status" value="1"/>
</dbReference>
<dbReference type="PROSITE" id="PS50111">
    <property type="entry name" value="CHEMOTAXIS_TRANSDUC_2"/>
    <property type="match status" value="1"/>
</dbReference>
<name>A0A154L5W9_9PROT</name>
<evidence type="ECO:0000259" key="12">
    <source>
        <dbReference type="PROSITE" id="PS50111"/>
    </source>
</evidence>
<dbReference type="Gene3D" id="6.10.340.10">
    <property type="match status" value="1"/>
</dbReference>
<evidence type="ECO:0000259" key="13">
    <source>
        <dbReference type="PROSITE" id="PS50192"/>
    </source>
</evidence>
<protein>
    <submittedName>
        <fullName evidence="15">Chemotaxis protein</fullName>
    </submittedName>
</protein>